<dbReference type="AlphaFoldDB" id="A0A371F1W5"/>
<sequence>MRRKYEETYRLLWIYLNIEAKNLEAILQHYRVEFLETIMRLLIFEDVNFSISLNYIYNELRYLRWDKYLFMSLPQYLPNLRNLDLSHSKNLIEMPDLRGVPLLRDLDLEECIKIVRIDPFIGIPRVLISLSLKNCKNLVHNLSIFIGLRSPNLSGCSKLLNNNRLGQRPT</sequence>
<dbReference type="InterPro" id="IPR032675">
    <property type="entry name" value="LRR_dom_sf"/>
</dbReference>
<evidence type="ECO:0000313" key="1">
    <source>
        <dbReference type="EMBL" id="RDX72287.1"/>
    </source>
</evidence>
<dbReference type="InterPro" id="IPR044974">
    <property type="entry name" value="Disease_R_plants"/>
</dbReference>
<accession>A0A371F1W5</accession>
<dbReference type="OrthoDB" id="1435893at2759"/>
<name>A0A371F1W5_MUCPR</name>
<dbReference type="PANTHER" id="PTHR11017:SF259">
    <property type="entry name" value="ADP-RIBOSYL CYCLASE_CYCLIC ADP-RIBOSE HYDROLASE"/>
    <property type="match status" value="1"/>
</dbReference>
<dbReference type="Proteomes" id="UP000257109">
    <property type="component" value="Unassembled WGS sequence"/>
</dbReference>
<feature type="non-terminal residue" evidence="1">
    <location>
        <position position="1"/>
    </location>
</feature>
<proteinExistence type="predicted"/>
<dbReference type="GO" id="GO:0006952">
    <property type="term" value="P:defense response"/>
    <property type="evidence" value="ECO:0007669"/>
    <property type="project" value="InterPro"/>
</dbReference>
<reference evidence="1" key="1">
    <citation type="submission" date="2018-05" db="EMBL/GenBank/DDBJ databases">
        <title>Draft genome of Mucuna pruriens seed.</title>
        <authorList>
            <person name="Nnadi N.E."/>
            <person name="Vos R."/>
            <person name="Hasami M.H."/>
            <person name="Devisetty U.K."/>
            <person name="Aguiy J.C."/>
        </authorList>
    </citation>
    <scope>NUCLEOTIDE SEQUENCE [LARGE SCALE GENOMIC DNA]</scope>
    <source>
        <strain evidence="1">JCA_2017</strain>
    </source>
</reference>
<dbReference type="EMBL" id="QJKJ01010972">
    <property type="protein sequence ID" value="RDX72287.1"/>
    <property type="molecule type" value="Genomic_DNA"/>
</dbReference>
<dbReference type="SUPFAM" id="SSF52058">
    <property type="entry name" value="L domain-like"/>
    <property type="match status" value="1"/>
</dbReference>
<dbReference type="PANTHER" id="PTHR11017">
    <property type="entry name" value="LEUCINE-RICH REPEAT-CONTAINING PROTEIN"/>
    <property type="match status" value="1"/>
</dbReference>
<comment type="caution">
    <text evidence="1">The sequence shown here is derived from an EMBL/GenBank/DDBJ whole genome shotgun (WGS) entry which is preliminary data.</text>
</comment>
<keyword evidence="2" id="KW-1185">Reference proteome</keyword>
<gene>
    <name evidence="1" type="ORF">CR513_48252</name>
</gene>
<organism evidence="1 2">
    <name type="scientific">Mucuna pruriens</name>
    <name type="common">Velvet bean</name>
    <name type="synonym">Dolichos pruriens</name>
    <dbReference type="NCBI Taxonomy" id="157652"/>
    <lineage>
        <taxon>Eukaryota</taxon>
        <taxon>Viridiplantae</taxon>
        <taxon>Streptophyta</taxon>
        <taxon>Embryophyta</taxon>
        <taxon>Tracheophyta</taxon>
        <taxon>Spermatophyta</taxon>
        <taxon>Magnoliopsida</taxon>
        <taxon>eudicotyledons</taxon>
        <taxon>Gunneridae</taxon>
        <taxon>Pentapetalae</taxon>
        <taxon>rosids</taxon>
        <taxon>fabids</taxon>
        <taxon>Fabales</taxon>
        <taxon>Fabaceae</taxon>
        <taxon>Papilionoideae</taxon>
        <taxon>50 kb inversion clade</taxon>
        <taxon>NPAAA clade</taxon>
        <taxon>indigoferoid/millettioid clade</taxon>
        <taxon>Phaseoleae</taxon>
        <taxon>Mucuna</taxon>
    </lineage>
</organism>
<protein>
    <submittedName>
        <fullName evidence="1">Uncharacterized protein</fullName>
    </submittedName>
</protein>
<evidence type="ECO:0000313" key="2">
    <source>
        <dbReference type="Proteomes" id="UP000257109"/>
    </source>
</evidence>
<dbReference type="Gene3D" id="3.80.10.10">
    <property type="entry name" value="Ribonuclease Inhibitor"/>
    <property type="match status" value="1"/>
</dbReference>